<dbReference type="HOGENOM" id="CLU_027634_6_0_9"/>
<dbReference type="RefSeq" id="WP_006443157.1">
    <property type="nucleotide sequence ID" value="NZ_CP036524.1"/>
</dbReference>
<dbReference type="InterPro" id="IPR002139">
    <property type="entry name" value="Ribo/fructo_kinase"/>
</dbReference>
<dbReference type="Pfam" id="PF00294">
    <property type="entry name" value="PfkB"/>
    <property type="match status" value="1"/>
</dbReference>
<reference evidence="4" key="1">
    <citation type="submission" date="2009-02" db="EMBL/GenBank/DDBJ databases">
        <authorList>
            <person name="Fulton L."/>
            <person name="Clifton S."/>
            <person name="Fulton B."/>
            <person name="Xu J."/>
            <person name="Minx P."/>
            <person name="Pepin K.H."/>
            <person name="Johnson M."/>
            <person name="Bhonagiri V."/>
            <person name="Nash W.E."/>
            <person name="Mardis E.R."/>
            <person name="Wilson R.K."/>
        </authorList>
    </citation>
    <scope>NUCLEOTIDE SEQUENCE [LARGE SCALE GENOMIC DNA]</scope>
    <source>
        <strain evidence="4">DSM 15053</strain>
    </source>
</reference>
<proteinExistence type="predicted"/>
<evidence type="ECO:0000259" key="3">
    <source>
        <dbReference type="Pfam" id="PF00294"/>
    </source>
</evidence>
<protein>
    <submittedName>
        <fullName evidence="4">Kinase, PfkB family</fullName>
    </submittedName>
</protein>
<accession>C0C0Z3</accession>
<dbReference type="GO" id="GO:0006796">
    <property type="term" value="P:phosphate-containing compound metabolic process"/>
    <property type="evidence" value="ECO:0007669"/>
    <property type="project" value="UniProtKB-ARBA"/>
</dbReference>
<dbReference type="STRING" id="553973.CLOHYLEM_05812"/>
<dbReference type="PRINTS" id="PR00990">
    <property type="entry name" value="RIBOKINASE"/>
</dbReference>
<name>C0C0Z3_9FIRM</name>
<dbReference type="InterPro" id="IPR011611">
    <property type="entry name" value="PfkB_dom"/>
</dbReference>
<keyword evidence="1" id="KW-0808">Transferase</keyword>
<dbReference type="EMBL" id="ABYI02000022">
    <property type="protein sequence ID" value="EEG73807.1"/>
    <property type="molecule type" value="Genomic_DNA"/>
</dbReference>
<evidence type="ECO:0000256" key="2">
    <source>
        <dbReference type="ARBA" id="ARBA00022777"/>
    </source>
</evidence>
<keyword evidence="5" id="KW-1185">Reference proteome</keyword>
<comment type="caution">
    <text evidence="4">The sequence shown here is derived from an EMBL/GenBank/DDBJ whole genome shotgun (WGS) entry which is preliminary data.</text>
</comment>
<evidence type="ECO:0000256" key="1">
    <source>
        <dbReference type="ARBA" id="ARBA00022679"/>
    </source>
</evidence>
<organism evidence="4 5">
    <name type="scientific">[Clostridium] hylemonae DSM 15053</name>
    <dbReference type="NCBI Taxonomy" id="553973"/>
    <lineage>
        <taxon>Bacteria</taxon>
        <taxon>Bacillati</taxon>
        <taxon>Bacillota</taxon>
        <taxon>Clostridia</taxon>
        <taxon>Lachnospirales</taxon>
        <taxon>Lachnospiraceae</taxon>
    </lineage>
</organism>
<dbReference type="eggNOG" id="COG0524">
    <property type="taxonomic scope" value="Bacteria"/>
</dbReference>
<evidence type="ECO:0000313" key="5">
    <source>
        <dbReference type="Proteomes" id="UP000004893"/>
    </source>
</evidence>
<dbReference type="PANTHER" id="PTHR10584">
    <property type="entry name" value="SUGAR KINASE"/>
    <property type="match status" value="1"/>
</dbReference>
<dbReference type="Gene3D" id="3.40.1190.20">
    <property type="match status" value="1"/>
</dbReference>
<dbReference type="GO" id="GO:0016301">
    <property type="term" value="F:kinase activity"/>
    <property type="evidence" value="ECO:0007669"/>
    <property type="project" value="UniProtKB-KW"/>
</dbReference>
<evidence type="ECO:0000313" key="4">
    <source>
        <dbReference type="EMBL" id="EEG73807.1"/>
    </source>
</evidence>
<sequence length="323" mass="35219">MNRAEEKKYDILCVGSCVQDILIDGMYPESFDEPVTVLDSVLFTSGGDATNEAVVLGRLGSRTGLVARIDGGPVGEALYHNLMEEKVDLTYVLKDETSRSTTAFVILGKGGEHKFFLHKGYNEGISLDEIDMDMLGQTRAVCIGSLYTSYRLDRGGAKVLMEQAKRAGALTFADMDHDVENLGPNAMDAVYPYVDYLIPSIDEARYITGTEHEKDAAEALLEKGAGTVVIKLGGRGCYVRSQTDAFYVDPFKVDAKDTTGCGDNFTAGFIHSVLGGKPLYESARFACAAGAVNALETGAHMAVRSERQIEDFMKRFPQKTIER</sequence>
<dbReference type="AlphaFoldDB" id="C0C0Z3"/>
<dbReference type="Proteomes" id="UP000004893">
    <property type="component" value="Unassembled WGS sequence"/>
</dbReference>
<gene>
    <name evidence="4" type="ORF">CLOHYLEM_05812</name>
</gene>
<dbReference type="SUPFAM" id="SSF53613">
    <property type="entry name" value="Ribokinase-like"/>
    <property type="match status" value="1"/>
</dbReference>
<keyword evidence="2 4" id="KW-0418">Kinase</keyword>
<feature type="domain" description="Carbohydrate kinase PfkB" evidence="3">
    <location>
        <begin position="10"/>
        <end position="299"/>
    </location>
</feature>
<dbReference type="PANTHER" id="PTHR10584:SF166">
    <property type="entry name" value="RIBOKINASE"/>
    <property type="match status" value="1"/>
</dbReference>
<dbReference type="OrthoDB" id="9788681at2"/>
<reference evidence="4" key="2">
    <citation type="submission" date="2013-06" db="EMBL/GenBank/DDBJ databases">
        <title>Draft genome sequence of Clostridium hylemonae (DSM 15053).</title>
        <authorList>
            <person name="Sudarsanam P."/>
            <person name="Ley R."/>
            <person name="Guruge J."/>
            <person name="Turnbaugh P.J."/>
            <person name="Mahowald M."/>
            <person name="Liep D."/>
            <person name="Gordon J."/>
        </authorList>
    </citation>
    <scope>NUCLEOTIDE SEQUENCE</scope>
    <source>
        <strain evidence="4">DSM 15053</strain>
    </source>
</reference>
<dbReference type="CDD" id="cd01166">
    <property type="entry name" value="KdgK"/>
    <property type="match status" value="1"/>
</dbReference>
<dbReference type="InterPro" id="IPR029056">
    <property type="entry name" value="Ribokinase-like"/>
</dbReference>